<evidence type="ECO:0000256" key="2">
    <source>
        <dbReference type="ARBA" id="ARBA00022840"/>
    </source>
</evidence>
<dbReference type="PRINTS" id="PR00109">
    <property type="entry name" value="TYRKINASE"/>
</dbReference>
<dbReference type="InterPro" id="IPR011009">
    <property type="entry name" value="Kinase-like_dom_sf"/>
</dbReference>
<dbReference type="PROSITE" id="PS00109">
    <property type="entry name" value="PROTEIN_KINASE_TYR"/>
    <property type="match status" value="1"/>
</dbReference>
<dbReference type="AlphaFoldDB" id="A0A2G9RQX1"/>
<keyword evidence="2" id="KW-0067">ATP-binding</keyword>
<proteinExistence type="predicted"/>
<dbReference type="SUPFAM" id="SSF56112">
    <property type="entry name" value="Protein kinase-like (PK-like)"/>
    <property type="match status" value="1"/>
</dbReference>
<dbReference type="InterPro" id="IPR020635">
    <property type="entry name" value="Tyr_kinase_cat_dom"/>
</dbReference>
<evidence type="ECO:0000259" key="4">
    <source>
        <dbReference type="PROSITE" id="PS50011"/>
    </source>
</evidence>
<dbReference type="InterPro" id="IPR001245">
    <property type="entry name" value="Ser-Thr/Tyr_kinase_cat_dom"/>
</dbReference>
<dbReference type="InterPro" id="IPR050198">
    <property type="entry name" value="Non-receptor_tyrosine_kinases"/>
</dbReference>
<evidence type="ECO:0000256" key="3">
    <source>
        <dbReference type="SAM" id="MobiDB-lite"/>
    </source>
</evidence>
<name>A0A2G9RQX1_AQUCT</name>
<evidence type="ECO:0000313" key="6">
    <source>
        <dbReference type="Proteomes" id="UP000228934"/>
    </source>
</evidence>
<organism evidence="5 6">
    <name type="scientific">Aquarana catesbeiana</name>
    <name type="common">American bullfrog</name>
    <name type="synonym">Rana catesbeiana</name>
    <dbReference type="NCBI Taxonomy" id="8400"/>
    <lineage>
        <taxon>Eukaryota</taxon>
        <taxon>Metazoa</taxon>
        <taxon>Chordata</taxon>
        <taxon>Craniata</taxon>
        <taxon>Vertebrata</taxon>
        <taxon>Euteleostomi</taxon>
        <taxon>Amphibia</taxon>
        <taxon>Batrachia</taxon>
        <taxon>Anura</taxon>
        <taxon>Neobatrachia</taxon>
        <taxon>Ranoidea</taxon>
        <taxon>Ranidae</taxon>
        <taxon>Aquarana</taxon>
    </lineage>
</organism>
<dbReference type="GO" id="GO:0005524">
    <property type="term" value="F:ATP binding"/>
    <property type="evidence" value="ECO:0007669"/>
    <property type="project" value="UniProtKB-KW"/>
</dbReference>
<dbReference type="SMART" id="SM00219">
    <property type="entry name" value="TyrKc"/>
    <property type="match status" value="1"/>
</dbReference>
<evidence type="ECO:0000256" key="1">
    <source>
        <dbReference type="ARBA" id="ARBA00022741"/>
    </source>
</evidence>
<feature type="non-terminal residue" evidence="5">
    <location>
        <position position="1"/>
    </location>
</feature>
<keyword evidence="6" id="KW-1185">Reference proteome</keyword>
<protein>
    <recommendedName>
        <fullName evidence="4">Protein kinase domain-containing protein</fullName>
    </recommendedName>
</protein>
<keyword evidence="1" id="KW-0547">Nucleotide-binding</keyword>
<sequence length="162" mass="18206">VFSGKRPDSEFSPLPQNTFRKPPSPPPSEGQQALTCLISEKDISLFEKLGDGSFGVVRRGEWNTPSGKMVTELAPLGSLLDRLRKNLGHFLISTLCHYAIQIANGMAYLESKRFIHRDLAARNILLSSNDLVKIGDFGLMRALPKNDDHYVMQEHRKVPFAW</sequence>
<dbReference type="PANTHER" id="PTHR24418">
    <property type="entry name" value="TYROSINE-PROTEIN KINASE"/>
    <property type="match status" value="1"/>
</dbReference>
<dbReference type="Proteomes" id="UP000228934">
    <property type="component" value="Unassembled WGS sequence"/>
</dbReference>
<dbReference type="GO" id="GO:0004713">
    <property type="term" value="F:protein tyrosine kinase activity"/>
    <property type="evidence" value="ECO:0007669"/>
    <property type="project" value="InterPro"/>
</dbReference>
<reference evidence="6" key="1">
    <citation type="journal article" date="2017" name="Nat. Commun.">
        <title>The North American bullfrog draft genome provides insight into hormonal regulation of long noncoding RNA.</title>
        <authorList>
            <person name="Hammond S.A."/>
            <person name="Warren R.L."/>
            <person name="Vandervalk B.P."/>
            <person name="Kucuk E."/>
            <person name="Khan H."/>
            <person name="Gibb E.A."/>
            <person name="Pandoh P."/>
            <person name="Kirk H."/>
            <person name="Zhao Y."/>
            <person name="Jones M."/>
            <person name="Mungall A.J."/>
            <person name="Coope R."/>
            <person name="Pleasance S."/>
            <person name="Moore R.A."/>
            <person name="Holt R.A."/>
            <person name="Round J.M."/>
            <person name="Ohora S."/>
            <person name="Walle B.V."/>
            <person name="Veldhoen N."/>
            <person name="Helbing C.C."/>
            <person name="Birol I."/>
        </authorList>
    </citation>
    <scope>NUCLEOTIDE SEQUENCE [LARGE SCALE GENOMIC DNA]</scope>
</reference>
<feature type="domain" description="Protein kinase" evidence="4">
    <location>
        <begin position="1"/>
        <end position="162"/>
    </location>
</feature>
<feature type="region of interest" description="Disordered" evidence="3">
    <location>
        <begin position="1"/>
        <end position="31"/>
    </location>
</feature>
<accession>A0A2G9RQX1</accession>
<dbReference type="Pfam" id="PF07714">
    <property type="entry name" value="PK_Tyr_Ser-Thr"/>
    <property type="match status" value="1"/>
</dbReference>
<dbReference type="Gene3D" id="3.30.200.20">
    <property type="entry name" value="Phosphorylase Kinase, domain 1"/>
    <property type="match status" value="1"/>
</dbReference>
<dbReference type="PROSITE" id="PS50011">
    <property type="entry name" value="PROTEIN_KINASE_DOM"/>
    <property type="match status" value="1"/>
</dbReference>
<dbReference type="Gene3D" id="1.10.510.10">
    <property type="entry name" value="Transferase(Phosphotransferase) domain 1"/>
    <property type="match status" value="1"/>
</dbReference>
<dbReference type="EMBL" id="KV931286">
    <property type="protein sequence ID" value="PIO30280.1"/>
    <property type="molecule type" value="Genomic_DNA"/>
</dbReference>
<dbReference type="InterPro" id="IPR008266">
    <property type="entry name" value="Tyr_kinase_AS"/>
</dbReference>
<evidence type="ECO:0000313" key="5">
    <source>
        <dbReference type="EMBL" id="PIO30280.1"/>
    </source>
</evidence>
<dbReference type="InterPro" id="IPR000719">
    <property type="entry name" value="Prot_kinase_dom"/>
</dbReference>
<dbReference type="OrthoDB" id="635774at2759"/>
<gene>
    <name evidence="5" type="ORF">AB205_0164510</name>
</gene>